<feature type="compositionally biased region" description="Basic and acidic residues" evidence="1">
    <location>
        <begin position="40"/>
        <end position="51"/>
    </location>
</feature>
<dbReference type="Proteomes" id="UP001302602">
    <property type="component" value="Unassembled WGS sequence"/>
</dbReference>
<feature type="region of interest" description="Disordered" evidence="1">
    <location>
        <begin position="1"/>
        <end position="158"/>
    </location>
</feature>
<keyword evidence="3" id="KW-1185">Reference proteome</keyword>
<evidence type="ECO:0000313" key="2">
    <source>
        <dbReference type="EMBL" id="KAK4123680.1"/>
    </source>
</evidence>
<proteinExistence type="predicted"/>
<feature type="compositionally biased region" description="Polar residues" evidence="1">
    <location>
        <begin position="1"/>
        <end position="18"/>
    </location>
</feature>
<protein>
    <submittedName>
        <fullName evidence="2">Uncharacterized protein</fullName>
    </submittedName>
</protein>
<evidence type="ECO:0000256" key="1">
    <source>
        <dbReference type="SAM" id="MobiDB-lite"/>
    </source>
</evidence>
<sequence length="214" mass="23728">MSSRSEVGVTASTESIPISSIPGPRARCRNQHSATFLTRTDPRRAHSKELMRAQSRRRQSMLSLDHPNPGPTPSARSRRKRRATSAPTNFRQHPTPENRPTPNALANGRKGGVSDDKRPEPVSSTQQPSESMARSIPEMSERENDIDPKDMDGSLAGMADKKGKTYAFVPPLPPFSHPVSPKCRCPFLRAISQPPETVYREPHHKLQCILIPAN</sequence>
<feature type="compositionally biased region" description="Basic and acidic residues" evidence="1">
    <location>
        <begin position="139"/>
        <end position="152"/>
    </location>
</feature>
<dbReference type="EMBL" id="MU853228">
    <property type="protein sequence ID" value="KAK4123680.1"/>
    <property type="molecule type" value="Genomic_DNA"/>
</dbReference>
<comment type="caution">
    <text evidence="2">The sequence shown here is derived from an EMBL/GenBank/DDBJ whole genome shotgun (WGS) entry which is preliminary data.</text>
</comment>
<dbReference type="AlphaFoldDB" id="A0AAN6Z2X9"/>
<feature type="compositionally biased region" description="Polar residues" evidence="1">
    <location>
        <begin position="122"/>
        <end position="132"/>
    </location>
</feature>
<name>A0AAN6Z2X9_9PEZI</name>
<organism evidence="2 3">
    <name type="scientific">Parathielavia appendiculata</name>
    <dbReference type="NCBI Taxonomy" id="2587402"/>
    <lineage>
        <taxon>Eukaryota</taxon>
        <taxon>Fungi</taxon>
        <taxon>Dikarya</taxon>
        <taxon>Ascomycota</taxon>
        <taxon>Pezizomycotina</taxon>
        <taxon>Sordariomycetes</taxon>
        <taxon>Sordariomycetidae</taxon>
        <taxon>Sordariales</taxon>
        <taxon>Chaetomiaceae</taxon>
        <taxon>Parathielavia</taxon>
    </lineage>
</organism>
<evidence type="ECO:0000313" key="3">
    <source>
        <dbReference type="Proteomes" id="UP001302602"/>
    </source>
</evidence>
<gene>
    <name evidence="2" type="ORF">N657DRAFT_420288</name>
</gene>
<reference evidence="2" key="1">
    <citation type="journal article" date="2023" name="Mol. Phylogenet. Evol.">
        <title>Genome-scale phylogeny and comparative genomics of the fungal order Sordariales.</title>
        <authorList>
            <person name="Hensen N."/>
            <person name="Bonometti L."/>
            <person name="Westerberg I."/>
            <person name="Brannstrom I.O."/>
            <person name="Guillou S."/>
            <person name="Cros-Aarteil S."/>
            <person name="Calhoun S."/>
            <person name="Haridas S."/>
            <person name="Kuo A."/>
            <person name="Mondo S."/>
            <person name="Pangilinan J."/>
            <person name="Riley R."/>
            <person name="LaButti K."/>
            <person name="Andreopoulos B."/>
            <person name="Lipzen A."/>
            <person name="Chen C."/>
            <person name="Yan M."/>
            <person name="Daum C."/>
            <person name="Ng V."/>
            <person name="Clum A."/>
            <person name="Steindorff A."/>
            <person name="Ohm R.A."/>
            <person name="Martin F."/>
            <person name="Silar P."/>
            <person name="Natvig D.O."/>
            <person name="Lalanne C."/>
            <person name="Gautier V."/>
            <person name="Ament-Velasquez S.L."/>
            <person name="Kruys A."/>
            <person name="Hutchinson M.I."/>
            <person name="Powell A.J."/>
            <person name="Barry K."/>
            <person name="Miller A.N."/>
            <person name="Grigoriev I.V."/>
            <person name="Debuchy R."/>
            <person name="Gladieux P."/>
            <person name="Hiltunen Thoren M."/>
            <person name="Johannesson H."/>
        </authorList>
    </citation>
    <scope>NUCLEOTIDE SEQUENCE</scope>
    <source>
        <strain evidence="2">CBS 731.68</strain>
    </source>
</reference>
<dbReference type="RefSeq" id="XP_062647451.1">
    <property type="nucleotide sequence ID" value="XM_062787285.1"/>
</dbReference>
<reference evidence="2" key="2">
    <citation type="submission" date="2023-05" db="EMBL/GenBank/DDBJ databases">
        <authorList>
            <consortium name="Lawrence Berkeley National Laboratory"/>
            <person name="Steindorff A."/>
            <person name="Hensen N."/>
            <person name="Bonometti L."/>
            <person name="Westerberg I."/>
            <person name="Brannstrom I.O."/>
            <person name="Guillou S."/>
            <person name="Cros-Aarteil S."/>
            <person name="Calhoun S."/>
            <person name="Haridas S."/>
            <person name="Kuo A."/>
            <person name="Mondo S."/>
            <person name="Pangilinan J."/>
            <person name="Riley R."/>
            <person name="Labutti K."/>
            <person name="Andreopoulos B."/>
            <person name="Lipzen A."/>
            <person name="Chen C."/>
            <person name="Yanf M."/>
            <person name="Daum C."/>
            <person name="Ng V."/>
            <person name="Clum A."/>
            <person name="Ohm R."/>
            <person name="Martin F."/>
            <person name="Silar P."/>
            <person name="Natvig D."/>
            <person name="Lalanne C."/>
            <person name="Gautier V."/>
            <person name="Ament-Velasquez S.L."/>
            <person name="Kruys A."/>
            <person name="Hutchinson M.I."/>
            <person name="Powell A.J."/>
            <person name="Barry K."/>
            <person name="Miller A.N."/>
            <person name="Grigoriev I.V."/>
            <person name="Debuchy R."/>
            <person name="Gladieux P."/>
            <person name="Thoren M.H."/>
            <person name="Johannesson H."/>
        </authorList>
    </citation>
    <scope>NUCLEOTIDE SEQUENCE</scope>
    <source>
        <strain evidence="2">CBS 731.68</strain>
    </source>
</reference>
<dbReference type="GeneID" id="87824055"/>
<accession>A0AAN6Z2X9</accession>